<dbReference type="Pfam" id="PF01321">
    <property type="entry name" value="Creatinase_N"/>
    <property type="match status" value="1"/>
</dbReference>
<dbReference type="Gene3D" id="3.40.350.10">
    <property type="entry name" value="Creatinase/prolidase N-terminal domain"/>
    <property type="match status" value="1"/>
</dbReference>
<sequence length="127" mass="14781">MQVSPNINSSSLHRPMFPKEEYDNRISILIAKMKEYNLDYVVVFSPDLLCYFTGFTGWSFYVPQFLIAGKNIEDTKLVIRHMDSPAGITTTHLTNNVYYYPDNYVDSHILHPIQLLTKFIEKILSWG</sequence>
<protein>
    <submittedName>
        <fullName evidence="2">M24 Family Metallopeptidase</fullName>
    </submittedName>
</protein>
<dbReference type="InterPro" id="IPR029149">
    <property type="entry name" value="Creatin/AminoP/Spt16_N"/>
</dbReference>
<dbReference type="SUPFAM" id="SSF53092">
    <property type="entry name" value="Creatinase/prolidase N-terminal domain"/>
    <property type="match status" value="1"/>
</dbReference>
<proteinExistence type="predicted"/>
<gene>
    <name evidence="2" type="ORF">FloV-SA2_00130</name>
</gene>
<evidence type="ECO:0000259" key="1">
    <source>
        <dbReference type="Pfam" id="PF01321"/>
    </source>
</evidence>
<dbReference type="EMBL" id="PP542043">
    <property type="protein sequence ID" value="XDO01949.1"/>
    <property type="molecule type" value="Genomic_DNA"/>
</dbReference>
<evidence type="ECO:0000313" key="2">
    <source>
        <dbReference type="EMBL" id="XDO01949.1"/>
    </source>
</evidence>
<feature type="domain" description="Creatinase N-terminal" evidence="1">
    <location>
        <begin position="25"/>
        <end position="61"/>
    </location>
</feature>
<dbReference type="InterPro" id="IPR000587">
    <property type="entry name" value="Creatinase_N"/>
</dbReference>
<organism evidence="2">
    <name type="scientific">Florenciella sp. virus SA2</name>
    <dbReference type="NCBI Taxonomy" id="3240092"/>
    <lineage>
        <taxon>Viruses</taxon>
    </lineage>
</organism>
<reference evidence="2" key="1">
    <citation type="submission" date="2024-03" db="EMBL/GenBank/DDBJ databases">
        <title>Eukaryotic viruses encode the ribosomal protein eL40.</title>
        <authorList>
            <person name="Thomy J."/>
            <person name="Schvarcz C.R."/>
            <person name="McBeain K.A."/>
            <person name="Edwards K.F."/>
            <person name="Steward G.F."/>
        </authorList>
    </citation>
    <scope>NUCLEOTIDE SEQUENCE</scope>
    <source>
        <strain evidence="2">FloV-SA2</strain>
    </source>
</reference>
<accession>A0AB39J6L1</accession>
<name>A0AB39J6L1_9VIRU</name>